<dbReference type="OrthoDB" id="1429008at2759"/>
<feature type="compositionally biased region" description="Basic and acidic residues" evidence="1">
    <location>
        <begin position="724"/>
        <end position="733"/>
    </location>
</feature>
<sequence length="740" mass="78035">MAKSKKKGRGARVALVSDSATELMAISKKKGREDGLALISDSETELMETSKKKGRDARVALVSDSETELMAISKKKGREDGLALVSDSETELMAISKKKGREDGLALVSDSETELMETSKKKGRDARVALVSDSETESMAISKKKGREDGLALISDSETELMETSKKKRRNARVVSDSETESDSDHENQRGRTVLTAVRKAIDNGEKISLEWNASKVPCGEHRITFGTYVGVIARERVNINFEEWGHLPPELVNEVYNEITKGFTVLPDRRGWVVSRVSERWRAFKCRLVKNYLYKKSGKIRKMAPSKYPFISQNDWEKFTAYCTSDKFKEKSEKNRARANMKTTRYRGGRKGYQHYEKEIVKEFESQGIHIEKVPRHLSWLKAHANKSDQSYAPGDLEIAEAIKTLDAQAGKGVFSATGRDDILAKVLRKPEHGGAVRGVGSGITNKEYFGPAERPKLGQMMEQIQALQSQVTRMANMQQFMMAYFMGCSQPSTMQFPPEQMRQFMAGGVDGQSDQVGGSGGQVGSGGHIGGSGGQVGSSGGHVGSSGGHVGGSVGQVGGSGGQVGGSGGQVGGSGGQVGGSVGHIGGSGGQVGGSGGHVGGSCAQWGGGQFVPFGGGGQFGPFGGGGQFGPFGGGGQFGPFGGGGQFGQFGGSGQFGPFGGGGQFGQFGGGGQFGPFGGGGQFGPFGGGGQFGPFGGGGPFAGNRQNVPESLVSSEPRAHRHEPEKGHVPEPDTGDVP</sequence>
<dbReference type="GeneID" id="110785510"/>
<feature type="compositionally biased region" description="Gly residues" evidence="1">
    <location>
        <begin position="624"/>
        <end position="703"/>
    </location>
</feature>
<name>A0A9R0IAI2_SPIOL</name>
<evidence type="ECO:0000313" key="3">
    <source>
        <dbReference type="RefSeq" id="XP_021845653.1"/>
    </source>
</evidence>
<organism evidence="2 3">
    <name type="scientific">Spinacia oleracea</name>
    <name type="common">Spinach</name>
    <dbReference type="NCBI Taxonomy" id="3562"/>
    <lineage>
        <taxon>Eukaryota</taxon>
        <taxon>Viridiplantae</taxon>
        <taxon>Streptophyta</taxon>
        <taxon>Embryophyta</taxon>
        <taxon>Tracheophyta</taxon>
        <taxon>Spermatophyta</taxon>
        <taxon>Magnoliopsida</taxon>
        <taxon>eudicotyledons</taxon>
        <taxon>Gunneridae</taxon>
        <taxon>Pentapetalae</taxon>
        <taxon>Caryophyllales</taxon>
        <taxon>Chenopodiaceae</taxon>
        <taxon>Chenopodioideae</taxon>
        <taxon>Anserineae</taxon>
        <taxon>Spinacia</taxon>
    </lineage>
</organism>
<feature type="compositionally biased region" description="Gly residues" evidence="1">
    <location>
        <begin position="519"/>
        <end position="595"/>
    </location>
</feature>
<dbReference type="Proteomes" id="UP000813463">
    <property type="component" value="Chromosome 1"/>
</dbReference>
<accession>A0A9R0IAI2</accession>
<gene>
    <name evidence="3" type="primary">LOC110785510</name>
</gene>
<dbReference type="PANTHER" id="PTHR33018">
    <property type="entry name" value="OS10G0338966 PROTEIN-RELATED"/>
    <property type="match status" value="1"/>
</dbReference>
<dbReference type="PANTHER" id="PTHR33018:SF31">
    <property type="entry name" value="TRANSPOSASE, PTTA_EN_SPM, PLANT"/>
    <property type="match status" value="1"/>
</dbReference>
<keyword evidence="2" id="KW-1185">Reference proteome</keyword>
<reference evidence="3" key="2">
    <citation type="submission" date="2025-08" db="UniProtKB">
        <authorList>
            <consortium name="RefSeq"/>
        </authorList>
    </citation>
    <scope>IDENTIFICATION</scope>
    <source>
        <tissue evidence="3">Leaf</tissue>
    </source>
</reference>
<feature type="region of interest" description="Disordered" evidence="1">
    <location>
        <begin position="161"/>
        <end position="192"/>
    </location>
</feature>
<protein>
    <submittedName>
        <fullName evidence="3">Uncharacterized protein isoform X1</fullName>
    </submittedName>
</protein>
<evidence type="ECO:0000313" key="2">
    <source>
        <dbReference type="Proteomes" id="UP000813463"/>
    </source>
</evidence>
<dbReference type="KEGG" id="soe:110785510"/>
<dbReference type="RefSeq" id="XP_021845653.1">
    <property type="nucleotide sequence ID" value="XM_021989961.2"/>
</dbReference>
<proteinExistence type="predicted"/>
<feature type="region of interest" description="Disordered" evidence="1">
    <location>
        <begin position="624"/>
        <end position="740"/>
    </location>
</feature>
<dbReference type="AlphaFoldDB" id="A0A9R0IAI2"/>
<feature type="region of interest" description="Disordered" evidence="1">
    <location>
        <begin position="513"/>
        <end position="595"/>
    </location>
</feature>
<feature type="compositionally biased region" description="Polar residues" evidence="1">
    <location>
        <begin position="706"/>
        <end position="716"/>
    </location>
</feature>
<reference evidence="2" key="1">
    <citation type="journal article" date="2021" name="Nat. Commun.">
        <title>Genomic analyses provide insights into spinach domestication and the genetic basis of agronomic traits.</title>
        <authorList>
            <person name="Cai X."/>
            <person name="Sun X."/>
            <person name="Xu C."/>
            <person name="Sun H."/>
            <person name="Wang X."/>
            <person name="Ge C."/>
            <person name="Zhang Z."/>
            <person name="Wang Q."/>
            <person name="Fei Z."/>
            <person name="Jiao C."/>
            <person name="Wang Q."/>
        </authorList>
    </citation>
    <scope>NUCLEOTIDE SEQUENCE [LARGE SCALE GENOMIC DNA]</scope>
    <source>
        <strain evidence="2">cv. Varoflay</strain>
    </source>
</reference>
<evidence type="ECO:0000256" key="1">
    <source>
        <dbReference type="SAM" id="MobiDB-lite"/>
    </source>
</evidence>